<sequence>MVTPTDDSRRRALDRRGGLRLNRLSSPLSPMVTPADDSRQRALDRRGGLRSKPSVPAVVLYGDAGRRQPPTPTRPARELKV</sequence>
<protein>
    <submittedName>
        <fullName evidence="2">Uncharacterized protein</fullName>
    </submittedName>
</protein>
<feature type="compositionally biased region" description="Low complexity" evidence="1">
    <location>
        <begin position="19"/>
        <end position="30"/>
    </location>
</feature>
<evidence type="ECO:0000313" key="3">
    <source>
        <dbReference type="Proteomes" id="UP000299102"/>
    </source>
</evidence>
<keyword evidence="3" id="KW-1185">Reference proteome</keyword>
<dbReference type="Proteomes" id="UP000299102">
    <property type="component" value="Unassembled WGS sequence"/>
</dbReference>
<proteinExistence type="predicted"/>
<evidence type="ECO:0000256" key="1">
    <source>
        <dbReference type="SAM" id="MobiDB-lite"/>
    </source>
</evidence>
<name>A0A4C1T466_EUMVA</name>
<comment type="caution">
    <text evidence="2">The sequence shown here is derived from an EMBL/GenBank/DDBJ whole genome shotgun (WGS) entry which is preliminary data.</text>
</comment>
<accession>A0A4C1T466</accession>
<reference evidence="2 3" key="1">
    <citation type="journal article" date="2019" name="Commun. Biol.">
        <title>The bagworm genome reveals a unique fibroin gene that provides high tensile strength.</title>
        <authorList>
            <person name="Kono N."/>
            <person name="Nakamura H."/>
            <person name="Ohtoshi R."/>
            <person name="Tomita M."/>
            <person name="Numata K."/>
            <person name="Arakawa K."/>
        </authorList>
    </citation>
    <scope>NUCLEOTIDE SEQUENCE [LARGE SCALE GENOMIC DNA]</scope>
</reference>
<dbReference type="EMBL" id="BGZK01000034">
    <property type="protein sequence ID" value="GBP09202.1"/>
    <property type="molecule type" value="Genomic_DNA"/>
</dbReference>
<organism evidence="2 3">
    <name type="scientific">Eumeta variegata</name>
    <name type="common">Bagworm moth</name>
    <name type="synonym">Eumeta japonica</name>
    <dbReference type="NCBI Taxonomy" id="151549"/>
    <lineage>
        <taxon>Eukaryota</taxon>
        <taxon>Metazoa</taxon>
        <taxon>Ecdysozoa</taxon>
        <taxon>Arthropoda</taxon>
        <taxon>Hexapoda</taxon>
        <taxon>Insecta</taxon>
        <taxon>Pterygota</taxon>
        <taxon>Neoptera</taxon>
        <taxon>Endopterygota</taxon>
        <taxon>Lepidoptera</taxon>
        <taxon>Glossata</taxon>
        <taxon>Ditrysia</taxon>
        <taxon>Tineoidea</taxon>
        <taxon>Psychidae</taxon>
        <taxon>Oiketicinae</taxon>
        <taxon>Eumeta</taxon>
    </lineage>
</organism>
<feature type="compositionally biased region" description="Basic and acidic residues" evidence="1">
    <location>
        <begin position="36"/>
        <end position="47"/>
    </location>
</feature>
<dbReference type="AlphaFoldDB" id="A0A4C1T466"/>
<gene>
    <name evidence="2" type="ORF">EVAR_4066_1</name>
</gene>
<feature type="region of interest" description="Disordered" evidence="1">
    <location>
        <begin position="1"/>
        <end position="81"/>
    </location>
</feature>
<feature type="compositionally biased region" description="Basic and acidic residues" evidence="1">
    <location>
        <begin position="1"/>
        <end position="17"/>
    </location>
</feature>
<evidence type="ECO:0000313" key="2">
    <source>
        <dbReference type="EMBL" id="GBP09202.1"/>
    </source>
</evidence>